<evidence type="ECO:0008006" key="3">
    <source>
        <dbReference type="Google" id="ProtNLM"/>
    </source>
</evidence>
<reference evidence="1" key="1">
    <citation type="submission" date="2023-03" db="EMBL/GenBank/DDBJ databases">
        <title>Massive genome expansion in bonnet fungi (Mycena s.s.) driven by repeated elements and novel gene families across ecological guilds.</title>
        <authorList>
            <consortium name="Lawrence Berkeley National Laboratory"/>
            <person name="Harder C.B."/>
            <person name="Miyauchi S."/>
            <person name="Viragh M."/>
            <person name="Kuo A."/>
            <person name="Thoen E."/>
            <person name="Andreopoulos B."/>
            <person name="Lu D."/>
            <person name="Skrede I."/>
            <person name="Drula E."/>
            <person name="Henrissat B."/>
            <person name="Morin E."/>
            <person name="Kohler A."/>
            <person name="Barry K."/>
            <person name="LaButti K."/>
            <person name="Morin E."/>
            <person name="Salamov A."/>
            <person name="Lipzen A."/>
            <person name="Mereny Z."/>
            <person name="Hegedus B."/>
            <person name="Baldrian P."/>
            <person name="Stursova M."/>
            <person name="Weitz H."/>
            <person name="Taylor A."/>
            <person name="Grigoriev I.V."/>
            <person name="Nagy L.G."/>
            <person name="Martin F."/>
            <person name="Kauserud H."/>
        </authorList>
    </citation>
    <scope>NUCLEOTIDE SEQUENCE</scope>
    <source>
        <strain evidence="1">CBHHK173m</strain>
    </source>
</reference>
<sequence>MSFPATLLSTVQGFEAHELPTNAAHPFSPSAEATCTMLATLIQTTGQLSASLNSYMEMPLANPKLVSLLRQQASISQTLHLSNQNIQQTVDALRKRSGTNYGEDIPMDPRSIVGWCIERLESWAKSAGMETYKEDGREAGMLLAGTVLVMEVDFSVNREEPLNPKLDVASVKTSYAMPNSDSGVTSNTDGSVSLDAFLTGSIQKFCSELKKPEATRDPRKIAKLGVAVLDQLRYLVMLDKLASRKDDGGVKWFVDIDQLCPILENFSKSEAEAVASSLVAELAPLDIYLLRCHALPLPYLVSPSITFLVYVSPHVYLLLKKSSPSVLVPESTLPQLDIPFDQLRSYLSTHRKGSTMATLLLSPLSHSQLFPASLSMPSLISRPTFPLVPSGSELEHVFPQTAELTNDALHVWVLDFTEGGQHPGVVVSQSRMREIELVVNPLSGMDAMNPVMMSFGTGSWVALLLNPSNPVSSERYTAVYRSPTLIHPPLQLRLTLPEEPGFLLGKVPVHSMKEVWGILEVVREQCWLNEILLGCHWTTEGITLEADNLPVDDTEATEDELNAVLSGSLIPRKIPVNVSLPQRPGALFDQDLEPMNMASVDHRTRILMTCPERPPISGVVEITVAYDETRPRGISVELNGAMGCDIKSDALEEIARRGGALGLPGRVWANSRSMS</sequence>
<dbReference type="AlphaFoldDB" id="A0AAD6XJF6"/>
<name>A0AAD6XJF6_9AGAR</name>
<protein>
    <recommendedName>
        <fullName evidence="3">Mediator complex subunit 1</fullName>
    </recommendedName>
</protein>
<evidence type="ECO:0000313" key="2">
    <source>
        <dbReference type="Proteomes" id="UP001222325"/>
    </source>
</evidence>
<gene>
    <name evidence="1" type="ORF">B0H15DRAFT_859608</name>
</gene>
<dbReference type="Proteomes" id="UP001222325">
    <property type="component" value="Unassembled WGS sequence"/>
</dbReference>
<comment type="caution">
    <text evidence="1">The sequence shown here is derived from an EMBL/GenBank/DDBJ whole genome shotgun (WGS) entry which is preliminary data.</text>
</comment>
<evidence type="ECO:0000313" key="1">
    <source>
        <dbReference type="EMBL" id="KAJ7078882.1"/>
    </source>
</evidence>
<organism evidence="1 2">
    <name type="scientific">Mycena belliarum</name>
    <dbReference type="NCBI Taxonomy" id="1033014"/>
    <lineage>
        <taxon>Eukaryota</taxon>
        <taxon>Fungi</taxon>
        <taxon>Dikarya</taxon>
        <taxon>Basidiomycota</taxon>
        <taxon>Agaricomycotina</taxon>
        <taxon>Agaricomycetes</taxon>
        <taxon>Agaricomycetidae</taxon>
        <taxon>Agaricales</taxon>
        <taxon>Marasmiineae</taxon>
        <taxon>Mycenaceae</taxon>
        <taxon>Mycena</taxon>
    </lineage>
</organism>
<dbReference type="EMBL" id="JARJCN010000063">
    <property type="protein sequence ID" value="KAJ7078882.1"/>
    <property type="molecule type" value="Genomic_DNA"/>
</dbReference>
<accession>A0AAD6XJF6</accession>
<keyword evidence="2" id="KW-1185">Reference proteome</keyword>
<proteinExistence type="predicted"/>